<evidence type="ECO:0000256" key="4">
    <source>
        <dbReference type="PROSITE-ProRule" id="PRU00335"/>
    </source>
</evidence>
<dbReference type="SUPFAM" id="SSF48498">
    <property type="entry name" value="Tetracyclin repressor-like, C-terminal domain"/>
    <property type="match status" value="1"/>
</dbReference>
<gene>
    <name evidence="6" type="ORF">IFO66_15655</name>
</gene>
<dbReference type="Pfam" id="PF00440">
    <property type="entry name" value="TetR_N"/>
    <property type="match status" value="1"/>
</dbReference>
<name>A0ABR9B1E2_9BACL</name>
<evidence type="ECO:0000313" key="6">
    <source>
        <dbReference type="EMBL" id="MBD8499729.1"/>
    </source>
</evidence>
<dbReference type="PANTHER" id="PTHR47506:SF3">
    <property type="entry name" value="HTH-TYPE TRANSCRIPTIONAL REGULATOR LMRA"/>
    <property type="match status" value="1"/>
</dbReference>
<keyword evidence="2 4" id="KW-0238">DNA-binding</keyword>
<sequence length="198" mass="21895">MRKGDKTKQDIIMKAAELFNEKGYASCSMQDIMEVTGLTKGGIYGCFSSKEDIALEAFDYSTKLVAERFMTAIDGEATATAKILAMCEVYRDAAHNPPLKGGCPLLNTAVESDQTIPLLREKASEAYIDMLTIIQNILEQGIRDGEYHSEMDTEATASFILSSLEGSIMSSRLTMNNIHIAFVKKNLEYVLISLSKKR</sequence>
<dbReference type="InterPro" id="IPR009057">
    <property type="entry name" value="Homeodomain-like_sf"/>
</dbReference>
<comment type="caution">
    <text evidence="6">The sequence shown here is derived from an EMBL/GenBank/DDBJ whole genome shotgun (WGS) entry which is preliminary data.</text>
</comment>
<dbReference type="Proteomes" id="UP000634529">
    <property type="component" value="Unassembled WGS sequence"/>
</dbReference>
<keyword evidence="7" id="KW-1185">Reference proteome</keyword>
<dbReference type="InterPro" id="IPR001647">
    <property type="entry name" value="HTH_TetR"/>
</dbReference>
<dbReference type="SUPFAM" id="SSF46689">
    <property type="entry name" value="Homeodomain-like"/>
    <property type="match status" value="1"/>
</dbReference>
<dbReference type="InterPro" id="IPR011075">
    <property type="entry name" value="TetR_C"/>
</dbReference>
<accession>A0ABR9B1E2</accession>
<dbReference type="PROSITE" id="PS50977">
    <property type="entry name" value="HTH_TETR_2"/>
    <property type="match status" value="1"/>
</dbReference>
<dbReference type="EMBL" id="JACYTN010000014">
    <property type="protein sequence ID" value="MBD8499729.1"/>
    <property type="molecule type" value="Genomic_DNA"/>
</dbReference>
<dbReference type="PANTHER" id="PTHR47506">
    <property type="entry name" value="TRANSCRIPTIONAL REGULATORY PROTEIN"/>
    <property type="match status" value="1"/>
</dbReference>
<dbReference type="Gene3D" id="1.10.357.10">
    <property type="entry name" value="Tetracycline Repressor, domain 2"/>
    <property type="match status" value="1"/>
</dbReference>
<keyword evidence="3" id="KW-0804">Transcription</keyword>
<reference evidence="6 7" key="1">
    <citation type="submission" date="2020-09" db="EMBL/GenBank/DDBJ databases">
        <title>Paenibacillus sp. CAU 1523 isolated from sand of Haeundae Beach.</title>
        <authorList>
            <person name="Kim W."/>
        </authorList>
    </citation>
    <scope>NUCLEOTIDE SEQUENCE [LARGE SCALE GENOMIC DNA]</scope>
    <source>
        <strain evidence="6 7">CAU 1523</strain>
    </source>
</reference>
<dbReference type="InterPro" id="IPR036271">
    <property type="entry name" value="Tet_transcr_reg_TetR-rel_C_sf"/>
</dbReference>
<evidence type="ECO:0000256" key="2">
    <source>
        <dbReference type="ARBA" id="ARBA00023125"/>
    </source>
</evidence>
<evidence type="ECO:0000259" key="5">
    <source>
        <dbReference type="PROSITE" id="PS50977"/>
    </source>
</evidence>
<dbReference type="RefSeq" id="WP_192026065.1">
    <property type="nucleotide sequence ID" value="NZ_JACYTN010000014.1"/>
</dbReference>
<keyword evidence="1" id="KW-0805">Transcription regulation</keyword>
<proteinExistence type="predicted"/>
<evidence type="ECO:0000256" key="1">
    <source>
        <dbReference type="ARBA" id="ARBA00023015"/>
    </source>
</evidence>
<evidence type="ECO:0000313" key="7">
    <source>
        <dbReference type="Proteomes" id="UP000634529"/>
    </source>
</evidence>
<evidence type="ECO:0000256" key="3">
    <source>
        <dbReference type="ARBA" id="ARBA00023163"/>
    </source>
</evidence>
<dbReference type="Pfam" id="PF16925">
    <property type="entry name" value="TetR_C_13"/>
    <property type="match status" value="1"/>
</dbReference>
<organism evidence="6 7">
    <name type="scientific">Paenibacillus arenosi</name>
    <dbReference type="NCBI Taxonomy" id="2774142"/>
    <lineage>
        <taxon>Bacteria</taxon>
        <taxon>Bacillati</taxon>
        <taxon>Bacillota</taxon>
        <taxon>Bacilli</taxon>
        <taxon>Bacillales</taxon>
        <taxon>Paenibacillaceae</taxon>
        <taxon>Paenibacillus</taxon>
    </lineage>
</organism>
<feature type="domain" description="HTH tetR-type" evidence="5">
    <location>
        <begin position="5"/>
        <end position="65"/>
    </location>
</feature>
<protein>
    <submittedName>
        <fullName evidence="6">TetR/AcrR family transcriptional regulator</fullName>
    </submittedName>
</protein>
<feature type="DNA-binding region" description="H-T-H motif" evidence="4">
    <location>
        <begin position="28"/>
        <end position="47"/>
    </location>
</feature>
<dbReference type="PRINTS" id="PR00455">
    <property type="entry name" value="HTHTETR"/>
</dbReference>